<dbReference type="CDD" id="cd02440">
    <property type="entry name" value="AdoMet_MTases"/>
    <property type="match status" value="1"/>
</dbReference>
<sequence length="249" mass="28160">MKSQSYEHFYDAIGAINGWDFSQVRCISEGAAWDFYDTVRKACRKTDCLLDIGTGGGENALSIASSLAFLIGIDLSRSMIETALRNQSRASVTNARFIPMDADRLEFPAGLFNLVSCRHAPFSAAEAARVLTDDGMLFTQQVRESDKSNLKKAFGRGQALDQEDGALRDRYIAELREAGFRDVQYAEYDAAEYYERDEDLLFLLKHTPIIPGFGEDEQDYRILEQFINEFRDARGIRTNAARFMIIARK</sequence>
<dbReference type="PANTHER" id="PTHR43460:SF1">
    <property type="entry name" value="METHYLTRANSFERASE TYPE 11 DOMAIN-CONTAINING PROTEIN"/>
    <property type="match status" value="1"/>
</dbReference>
<evidence type="ECO:0000313" key="2">
    <source>
        <dbReference type="EMBL" id="ANY72619.1"/>
    </source>
</evidence>
<keyword evidence="2" id="KW-0808">Transferase</keyword>
<keyword evidence="2" id="KW-0489">Methyltransferase</keyword>
<dbReference type="Gene3D" id="3.40.50.150">
    <property type="entry name" value="Vaccinia Virus protein VP39"/>
    <property type="match status" value="1"/>
</dbReference>
<dbReference type="RefSeq" id="WP_099477277.1">
    <property type="nucleotide sequence ID" value="NZ_CP016809.1"/>
</dbReference>
<dbReference type="InterPro" id="IPR029063">
    <property type="entry name" value="SAM-dependent_MTases_sf"/>
</dbReference>
<dbReference type="Pfam" id="PF13649">
    <property type="entry name" value="Methyltransf_25"/>
    <property type="match status" value="1"/>
</dbReference>
<evidence type="ECO:0000259" key="1">
    <source>
        <dbReference type="Pfam" id="PF13649"/>
    </source>
</evidence>
<feature type="domain" description="Methyltransferase" evidence="1">
    <location>
        <begin position="50"/>
        <end position="131"/>
    </location>
</feature>
<dbReference type="AlphaFoldDB" id="A0A1B2DY52"/>
<dbReference type="KEGG" id="pib:BBD41_08500"/>
<accession>A0A1B2DY52</accession>
<dbReference type="SUPFAM" id="SSF53335">
    <property type="entry name" value="S-adenosyl-L-methionine-dependent methyltransferases"/>
    <property type="match status" value="1"/>
</dbReference>
<reference evidence="2" key="1">
    <citation type="submission" date="2016-08" db="EMBL/GenBank/DDBJ databases">
        <title>Complete Genome Seqeunce of Paenibacillus sp. nov. IHBB 9852 from high altitute lake of Indian trans-Himalayas.</title>
        <authorList>
            <person name="Kiran S."/>
            <person name="Swarnkar M.K."/>
            <person name="Rana A."/>
            <person name="Tewari R."/>
            <person name="Gulati A."/>
        </authorList>
    </citation>
    <scope>NUCLEOTIDE SEQUENCE [LARGE SCALE GENOMIC DNA]</scope>
    <source>
        <strain evidence="2">IHBB 9852</strain>
    </source>
</reference>
<dbReference type="GO" id="GO:0008168">
    <property type="term" value="F:methyltransferase activity"/>
    <property type="evidence" value="ECO:0007669"/>
    <property type="project" value="UniProtKB-KW"/>
</dbReference>
<gene>
    <name evidence="2" type="ORF">BBD41_08500</name>
</gene>
<dbReference type="EMBL" id="CP016809">
    <property type="protein sequence ID" value="ANY72619.1"/>
    <property type="molecule type" value="Genomic_DNA"/>
</dbReference>
<organism evidence="2">
    <name type="scientific">Paenibacillus ihbetae</name>
    <dbReference type="NCBI Taxonomy" id="1870820"/>
    <lineage>
        <taxon>Bacteria</taxon>
        <taxon>Bacillati</taxon>
        <taxon>Bacillota</taxon>
        <taxon>Bacilli</taxon>
        <taxon>Bacillales</taxon>
        <taxon>Paenibacillaceae</taxon>
        <taxon>Paenibacillus</taxon>
    </lineage>
</organism>
<dbReference type="GO" id="GO:0032259">
    <property type="term" value="P:methylation"/>
    <property type="evidence" value="ECO:0007669"/>
    <property type="project" value="UniProtKB-KW"/>
</dbReference>
<dbReference type="InterPro" id="IPR041698">
    <property type="entry name" value="Methyltransf_25"/>
</dbReference>
<protein>
    <submittedName>
        <fullName evidence="2">SAM-dependent methyltransferase</fullName>
    </submittedName>
</protein>
<name>A0A1B2DY52_9BACL</name>
<proteinExistence type="predicted"/>
<dbReference type="PANTHER" id="PTHR43460">
    <property type="entry name" value="METHYLTRANSFERASE"/>
    <property type="match status" value="1"/>
</dbReference>
<dbReference type="InterPro" id="IPR052939">
    <property type="entry name" value="23S_rRNA_MeTrnsfrase_RlmA"/>
</dbReference>